<feature type="region of interest" description="Disordered" evidence="1">
    <location>
        <begin position="125"/>
        <end position="151"/>
    </location>
</feature>
<comment type="caution">
    <text evidence="2">The sequence shown here is derived from an EMBL/GenBank/DDBJ whole genome shotgun (WGS) entry which is preliminary data.</text>
</comment>
<name>K0SBK9_THAOC</name>
<reference evidence="2 3" key="1">
    <citation type="journal article" date="2012" name="Genome Biol.">
        <title>Genome and low-iron response of an oceanic diatom adapted to chronic iron limitation.</title>
        <authorList>
            <person name="Lommer M."/>
            <person name="Specht M."/>
            <person name="Roy A.S."/>
            <person name="Kraemer L."/>
            <person name="Andreson R."/>
            <person name="Gutowska M.A."/>
            <person name="Wolf J."/>
            <person name="Bergner S.V."/>
            <person name="Schilhabel M.B."/>
            <person name="Klostermeier U.C."/>
            <person name="Beiko R.G."/>
            <person name="Rosenstiel P."/>
            <person name="Hippler M."/>
            <person name="Laroche J."/>
        </authorList>
    </citation>
    <scope>NUCLEOTIDE SEQUENCE [LARGE SCALE GENOMIC DNA]</scope>
    <source>
        <strain evidence="2 3">CCMP1005</strain>
    </source>
</reference>
<feature type="compositionally biased region" description="Low complexity" evidence="1">
    <location>
        <begin position="141"/>
        <end position="151"/>
    </location>
</feature>
<accession>K0SBK9</accession>
<gene>
    <name evidence="2" type="ORF">THAOC_21590</name>
</gene>
<evidence type="ECO:0000256" key="1">
    <source>
        <dbReference type="SAM" id="MobiDB-lite"/>
    </source>
</evidence>
<keyword evidence="3" id="KW-1185">Reference proteome</keyword>
<protein>
    <submittedName>
        <fullName evidence="2">Uncharacterized protein</fullName>
    </submittedName>
</protein>
<sequence>MKIEVARSAWKVALSRALGPGITDGVSEGPGKARKARIRRKFDIGLRQKAPFVGKTRRAAGLDRALRPELGRAGSSEWDENYETNGAPAGGGREEKTLGALRRRPWCAAVAGAIHFAHCGGVPKTDAARAGGTRVKKKTPGSGAAAAGARG</sequence>
<evidence type="ECO:0000313" key="2">
    <source>
        <dbReference type="EMBL" id="EJK58301.1"/>
    </source>
</evidence>
<dbReference type="Proteomes" id="UP000266841">
    <property type="component" value="Unassembled WGS sequence"/>
</dbReference>
<dbReference type="AlphaFoldDB" id="K0SBK9"/>
<evidence type="ECO:0000313" key="3">
    <source>
        <dbReference type="Proteomes" id="UP000266841"/>
    </source>
</evidence>
<proteinExistence type="predicted"/>
<organism evidence="2 3">
    <name type="scientific">Thalassiosira oceanica</name>
    <name type="common">Marine diatom</name>
    <dbReference type="NCBI Taxonomy" id="159749"/>
    <lineage>
        <taxon>Eukaryota</taxon>
        <taxon>Sar</taxon>
        <taxon>Stramenopiles</taxon>
        <taxon>Ochrophyta</taxon>
        <taxon>Bacillariophyta</taxon>
        <taxon>Coscinodiscophyceae</taxon>
        <taxon>Thalassiosirophycidae</taxon>
        <taxon>Thalassiosirales</taxon>
        <taxon>Thalassiosiraceae</taxon>
        <taxon>Thalassiosira</taxon>
    </lineage>
</organism>
<feature type="region of interest" description="Disordered" evidence="1">
    <location>
        <begin position="73"/>
        <end position="94"/>
    </location>
</feature>
<dbReference type="EMBL" id="AGNL01025648">
    <property type="protein sequence ID" value="EJK58301.1"/>
    <property type="molecule type" value="Genomic_DNA"/>
</dbReference>